<dbReference type="AlphaFoldDB" id="A0A067Q3K2"/>
<keyword evidence="2" id="KW-1185">Reference proteome</keyword>
<dbReference type="HOGENOM" id="CLU_132766_0_0_1"/>
<evidence type="ECO:0000313" key="1">
    <source>
        <dbReference type="EMBL" id="KDQ57171.1"/>
    </source>
</evidence>
<dbReference type="OrthoDB" id="3170318at2759"/>
<dbReference type="Proteomes" id="UP000027265">
    <property type="component" value="Unassembled WGS sequence"/>
</dbReference>
<evidence type="ECO:0000313" key="2">
    <source>
        <dbReference type="Proteomes" id="UP000027265"/>
    </source>
</evidence>
<proteinExistence type="predicted"/>
<protein>
    <submittedName>
        <fullName evidence="1">Uncharacterized protein</fullName>
    </submittedName>
</protein>
<accession>A0A067Q3K2</accession>
<reference evidence="2" key="1">
    <citation type="journal article" date="2014" name="Proc. Natl. Acad. Sci. U.S.A.">
        <title>Extensive sampling of basidiomycete genomes demonstrates inadequacy of the white-rot/brown-rot paradigm for wood decay fungi.</title>
        <authorList>
            <person name="Riley R."/>
            <person name="Salamov A.A."/>
            <person name="Brown D.W."/>
            <person name="Nagy L.G."/>
            <person name="Floudas D."/>
            <person name="Held B.W."/>
            <person name="Levasseur A."/>
            <person name="Lombard V."/>
            <person name="Morin E."/>
            <person name="Otillar R."/>
            <person name="Lindquist E.A."/>
            <person name="Sun H."/>
            <person name="LaButti K.M."/>
            <person name="Schmutz J."/>
            <person name="Jabbour D."/>
            <person name="Luo H."/>
            <person name="Baker S.E."/>
            <person name="Pisabarro A.G."/>
            <person name="Walton J.D."/>
            <person name="Blanchette R.A."/>
            <person name="Henrissat B."/>
            <person name="Martin F."/>
            <person name="Cullen D."/>
            <person name="Hibbett D.S."/>
            <person name="Grigoriev I.V."/>
        </authorList>
    </citation>
    <scope>NUCLEOTIDE SEQUENCE [LARGE SCALE GENOMIC DNA]</scope>
    <source>
        <strain evidence="2">MUCL 33604</strain>
    </source>
</reference>
<sequence length="150" mass="16956">MLRIGIALHKINDCDYHWCLVIHPESYSAALVRTYELVNGNDLRFCRQSLSPSATLVGVIHVGQVDVSEHHMNEFLGGFGPERDDYPTGGRGWSSAGWVTRSLRYLDMSEMLRLRMTDEELYVRVTKLGAVIEEMKSKGHWGAPVSIVHL</sequence>
<dbReference type="EMBL" id="KL197720">
    <property type="protein sequence ID" value="KDQ57171.1"/>
    <property type="molecule type" value="Genomic_DNA"/>
</dbReference>
<dbReference type="InParanoid" id="A0A067Q3K2"/>
<name>A0A067Q3K2_9AGAM</name>
<organism evidence="1 2">
    <name type="scientific">Jaapia argillacea MUCL 33604</name>
    <dbReference type="NCBI Taxonomy" id="933084"/>
    <lineage>
        <taxon>Eukaryota</taxon>
        <taxon>Fungi</taxon>
        <taxon>Dikarya</taxon>
        <taxon>Basidiomycota</taxon>
        <taxon>Agaricomycotina</taxon>
        <taxon>Agaricomycetes</taxon>
        <taxon>Agaricomycetidae</taxon>
        <taxon>Jaapiales</taxon>
        <taxon>Jaapiaceae</taxon>
        <taxon>Jaapia</taxon>
    </lineage>
</organism>
<gene>
    <name evidence="1" type="ORF">JAAARDRAFT_47806</name>
</gene>